<keyword evidence="2" id="KW-0812">Transmembrane</keyword>
<keyword evidence="2" id="KW-1133">Transmembrane helix</keyword>
<evidence type="ECO:0000256" key="1">
    <source>
        <dbReference type="SAM" id="MobiDB-lite"/>
    </source>
</evidence>
<evidence type="ECO:0000313" key="3">
    <source>
        <dbReference type="EMBL" id="WMX49068.1"/>
    </source>
</evidence>
<evidence type="ECO:0000256" key="2">
    <source>
        <dbReference type="SAM" id="Phobius"/>
    </source>
</evidence>
<proteinExistence type="predicted"/>
<accession>A0ABY9S3S4</accession>
<name>A0ABY9S3S4_9ACTN</name>
<dbReference type="EMBL" id="CP133762">
    <property type="protein sequence ID" value="WMX49068.1"/>
    <property type="molecule type" value="Genomic_DNA"/>
</dbReference>
<dbReference type="NCBIfam" id="NF033485">
    <property type="entry name" value="small_SCO1431"/>
    <property type="match status" value="1"/>
</dbReference>
<keyword evidence="2" id="KW-0472">Membrane</keyword>
<evidence type="ECO:0000313" key="4">
    <source>
        <dbReference type="Proteomes" id="UP001250858"/>
    </source>
</evidence>
<feature type="compositionally biased region" description="Low complexity" evidence="1">
    <location>
        <begin position="1"/>
        <end position="10"/>
    </location>
</feature>
<sequence length="48" mass="5069">MSAASHAVARVRARTGGPKDDGPKILEHLLGWTLVVVLAVFVTRAGLM</sequence>
<keyword evidence="4" id="KW-1185">Reference proteome</keyword>
<dbReference type="InterPro" id="IPR047816">
    <property type="entry name" value="SCO1431-like"/>
</dbReference>
<protein>
    <submittedName>
        <fullName evidence="3">SCO1431 family membrane protein</fullName>
    </submittedName>
</protein>
<gene>
    <name evidence="3" type="ORF">RGF97_28930</name>
</gene>
<feature type="region of interest" description="Disordered" evidence="1">
    <location>
        <begin position="1"/>
        <end position="23"/>
    </location>
</feature>
<dbReference type="RefSeq" id="WP_128976969.1">
    <property type="nucleotide sequence ID" value="NZ_CP133762.1"/>
</dbReference>
<reference evidence="3 4" key="1">
    <citation type="submission" date="2023-09" db="EMBL/GenBank/DDBJ databases">
        <title>Complete genome of Streptomyces roseicoloratus T14.</title>
        <authorList>
            <person name="Bashizi T."/>
            <person name="Kim M.-J."/>
            <person name="Lee G."/>
            <person name="Tagele S.B."/>
            <person name="Shin J.-H."/>
        </authorList>
    </citation>
    <scope>NUCLEOTIDE SEQUENCE [LARGE SCALE GENOMIC DNA]</scope>
    <source>
        <strain evidence="3 4">T14</strain>
    </source>
</reference>
<feature type="transmembrane region" description="Helical" evidence="2">
    <location>
        <begin position="29"/>
        <end position="47"/>
    </location>
</feature>
<dbReference type="Proteomes" id="UP001250858">
    <property type="component" value="Chromosome"/>
</dbReference>
<organism evidence="3 4">
    <name type="scientific">Streptomyces roseicoloratus</name>
    <dbReference type="NCBI Taxonomy" id="2508722"/>
    <lineage>
        <taxon>Bacteria</taxon>
        <taxon>Bacillati</taxon>
        <taxon>Actinomycetota</taxon>
        <taxon>Actinomycetes</taxon>
        <taxon>Kitasatosporales</taxon>
        <taxon>Streptomycetaceae</taxon>
        <taxon>Streptomyces</taxon>
    </lineage>
</organism>